<dbReference type="InterPro" id="IPR017907">
    <property type="entry name" value="Znf_RING_CS"/>
</dbReference>
<keyword evidence="2 4" id="KW-0863">Zinc-finger</keyword>
<dbReference type="SUPFAM" id="SSF57850">
    <property type="entry name" value="RING/U-box"/>
    <property type="match status" value="1"/>
</dbReference>
<evidence type="ECO:0000256" key="2">
    <source>
        <dbReference type="ARBA" id="ARBA00022771"/>
    </source>
</evidence>
<dbReference type="AlphaFoldDB" id="A0A564ZE47"/>
<evidence type="ECO:0000256" key="1">
    <source>
        <dbReference type="ARBA" id="ARBA00022723"/>
    </source>
</evidence>
<dbReference type="Proteomes" id="UP000321570">
    <property type="component" value="Unassembled WGS sequence"/>
</dbReference>
<dbReference type="GO" id="GO:0008270">
    <property type="term" value="F:zinc ion binding"/>
    <property type="evidence" value="ECO:0007669"/>
    <property type="project" value="UniProtKB-KW"/>
</dbReference>
<dbReference type="PROSITE" id="PS00518">
    <property type="entry name" value="ZF_RING_1"/>
    <property type="match status" value="1"/>
</dbReference>
<feature type="coiled-coil region" evidence="5">
    <location>
        <begin position="130"/>
        <end position="172"/>
    </location>
</feature>
<keyword evidence="3" id="KW-0862">Zinc</keyword>
<organism evidence="7 8">
    <name type="scientific">Hymenolepis diminuta</name>
    <name type="common">Rat tapeworm</name>
    <dbReference type="NCBI Taxonomy" id="6216"/>
    <lineage>
        <taxon>Eukaryota</taxon>
        <taxon>Metazoa</taxon>
        <taxon>Spiralia</taxon>
        <taxon>Lophotrochozoa</taxon>
        <taxon>Platyhelminthes</taxon>
        <taxon>Cestoda</taxon>
        <taxon>Eucestoda</taxon>
        <taxon>Cyclophyllidea</taxon>
        <taxon>Hymenolepididae</taxon>
        <taxon>Hymenolepis</taxon>
    </lineage>
</organism>
<dbReference type="InterPro" id="IPR050143">
    <property type="entry name" value="TRIM/RBCC"/>
</dbReference>
<evidence type="ECO:0000256" key="5">
    <source>
        <dbReference type="SAM" id="Coils"/>
    </source>
</evidence>
<evidence type="ECO:0000256" key="3">
    <source>
        <dbReference type="ARBA" id="ARBA00022833"/>
    </source>
</evidence>
<keyword evidence="8" id="KW-1185">Reference proteome</keyword>
<dbReference type="PANTHER" id="PTHR24103">
    <property type="entry name" value="E3 UBIQUITIN-PROTEIN LIGASE TRIM"/>
    <property type="match status" value="1"/>
</dbReference>
<feature type="domain" description="RING-type" evidence="6">
    <location>
        <begin position="11"/>
        <end position="49"/>
    </location>
</feature>
<dbReference type="Pfam" id="PF13639">
    <property type="entry name" value="zf-RING_2"/>
    <property type="match status" value="1"/>
</dbReference>
<dbReference type="InterPro" id="IPR001841">
    <property type="entry name" value="Znf_RING"/>
</dbReference>
<reference evidence="7 8" key="1">
    <citation type="submission" date="2019-07" db="EMBL/GenBank/DDBJ databases">
        <authorList>
            <person name="Jastrzebski P J."/>
            <person name="Paukszto L."/>
            <person name="Jastrzebski P J."/>
        </authorList>
    </citation>
    <scope>NUCLEOTIDE SEQUENCE [LARGE SCALE GENOMIC DNA]</scope>
    <source>
        <strain evidence="7 8">WMS-il1</strain>
    </source>
</reference>
<protein>
    <recommendedName>
        <fullName evidence="6">RING-type domain-containing protein</fullName>
    </recommendedName>
</protein>
<dbReference type="InterPro" id="IPR013083">
    <property type="entry name" value="Znf_RING/FYVE/PHD"/>
</dbReference>
<accession>A0A564ZE47</accession>
<dbReference type="PROSITE" id="PS50089">
    <property type="entry name" value="ZF_RING_2"/>
    <property type="match status" value="1"/>
</dbReference>
<evidence type="ECO:0000313" key="7">
    <source>
        <dbReference type="EMBL" id="VUZ57771.1"/>
    </source>
</evidence>
<evidence type="ECO:0000256" key="4">
    <source>
        <dbReference type="PROSITE-ProRule" id="PRU00175"/>
    </source>
</evidence>
<evidence type="ECO:0000259" key="6">
    <source>
        <dbReference type="PROSITE" id="PS50089"/>
    </source>
</evidence>
<sequence length="282" mass="32240">MASIPARILECPICCQRLNDPRTLPCEHIFCKHCITSWLSRVNYCPYCRKPATSTQLKQPSYILNDILNNIQINDNERCDGCKDPSDILKKCDHCSKDLCISCEKQHLEEVRRDIRALCDELISVHGPELDRQEQNIATLMSAAASVKENLIEQLRGAHEALNDQISNLHSRSLETLKEMEDASHPNLDTQIEMVETLIGRINSCQSESVKILAKQDLSALINLDDEINRLQRDINDFQDSQKRLNTGQVDSPFKNLRINPAYKWIANVIEEAEMLRKATRD</sequence>
<proteinExistence type="predicted"/>
<dbReference type="Gene3D" id="3.30.40.10">
    <property type="entry name" value="Zinc/RING finger domain, C3HC4 (zinc finger)"/>
    <property type="match status" value="1"/>
</dbReference>
<dbReference type="SMART" id="SM00184">
    <property type="entry name" value="RING"/>
    <property type="match status" value="1"/>
</dbReference>
<evidence type="ECO:0000313" key="8">
    <source>
        <dbReference type="Proteomes" id="UP000321570"/>
    </source>
</evidence>
<gene>
    <name evidence="7" type="ORF">WMSIL1_LOCUS14918</name>
</gene>
<name>A0A564ZE47_HYMDI</name>
<dbReference type="EMBL" id="CABIJS010000719">
    <property type="protein sequence ID" value="VUZ57771.1"/>
    <property type="molecule type" value="Genomic_DNA"/>
</dbReference>
<keyword evidence="1" id="KW-0479">Metal-binding</keyword>
<keyword evidence="5" id="KW-0175">Coiled coil</keyword>